<dbReference type="Pfam" id="PF15082">
    <property type="entry name" value="DUF4549"/>
    <property type="match status" value="1"/>
</dbReference>
<keyword evidence="3" id="KW-1185">Reference proteome</keyword>
<dbReference type="PANTHER" id="PTHR33331">
    <property type="entry name" value="COILED-COIL DOMAIN-CONTAINING PROTEIN 162"/>
    <property type="match status" value="1"/>
</dbReference>
<reference evidence="2 3" key="1">
    <citation type="journal article" date="2018" name="Nat. Ecol. Evol.">
        <title>Shark genomes provide insights into elasmobranch evolution and the origin of vertebrates.</title>
        <authorList>
            <person name="Hara Y"/>
            <person name="Yamaguchi K"/>
            <person name="Onimaru K"/>
            <person name="Kadota M"/>
            <person name="Koyanagi M"/>
            <person name="Keeley SD"/>
            <person name="Tatsumi K"/>
            <person name="Tanaka K"/>
            <person name="Motone F"/>
            <person name="Kageyama Y"/>
            <person name="Nozu R"/>
            <person name="Adachi N"/>
            <person name="Nishimura O"/>
            <person name="Nakagawa R"/>
            <person name="Tanegashima C"/>
            <person name="Kiyatake I"/>
            <person name="Matsumoto R"/>
            <person name="Murakumo K"/>
            <person name="Nishida K"/>
            <person name="Terakita A"/>
            <person name="Kuratani S"/>
            <person name="Sato K"/>
            <person name="Hyodo S Kuraku.S."/>
        </authorList>
    </citation>
    <scope>NUCLEOTIDE SEQUENCE [LARGE SCALE GENOMIC DNA]</scope>
</reference>
<gene>
    <name evidence="2" type="ORF">scyTo_0011293</name>
</gene>
<dbReference type="OMA" id="ECACLKL"/>
<comment type="caution">
    <text evidence="2">The sequence shown here is derived from an EMBL/GenBank/DDBJ whole genome shotgun (WGS) entry which is preliminary data.</text>
</comment>
<feature type="non-terminal residue" evidence="2">
    <location>
        <position position="1399"/>
    </location>
</feature>
<evidence type="ECO:0000313" key="2">
    <source>
        <dbReference type="EMBL" id="GCB61310.1"/>
    </source>
</evidence>
<protein>
    <recommendedName>
        <fullName evidence="1">DUF4549 domain-containing protein</fullName>
    </recommendedName>
</protein>
<evidence type="ECO:0000313" key="3">
    <source>
        <dbReference type="Proteomes" id="UP000288216"/>
    </source>
</evidence>
<feature type="domain" description="DUF4549" evidence="1">
    <location>
        <begin position="36"/>
        <end position="176"/>
    </location>
</feature>
<evidence type="ECO:0000259" key="1">
    <source>
        <dbReference type="Pfam" id="PF15082"/>
    </source>
</evidence>
<proteinExistence type="predicted"/>
<dbReference type="EMBL" id="BFAA01005076">
    <property type="protein sequence ID" value="GCB61310.1"/>
    <property type="molecule type" value="Genomic_DNA"/>
</dbReference>
<dbReference type="OrthoDB" id="76966at2759"/>
<dbReference type="PANTHER" id="PTHR33331:SF13">
    <property type="entry name" value="COILED-COIL DOMAIN CONTAINING 162"/>
    <property type="match status" value="1"/>
</dbReference>
<organism evidence="2 3">
    <name type="scientific">Scyliorhinus torazame</name>
    <name type="common">Cloudy catshark</name>
    <name type="synonym">Catulus torazame</name>
    <dbReference type="NCBI Taxonomy" id="75743"/>
    <lineage>
        <taxon>Eukaryota</taxon>
        <taxon>Metazoa</taxon>
        <taxon>Chordata</taxon>
        <taxon>Craniata</taxon>
        <taxon>Vertebrata</taxon>
        <taxon>Chondrichthyes</taxon>
        <taxon>Elasmobranchii</taxon>
        <taxon>Galeomorphii</taxon>
        <taxon>Galeoidea</taxon>
        <taxon>Carcharhiniformes</taxon>
        <taxon>Scyliorhinidae</taxon>
        <taxon>Scyliorhinus</taxon>
    </lineage>
</organism>
<name>A0A401NKB9_SCYTO</name>
<dbReference type="InterPro" id="IPR029376">
    <property type="entry name" value="DUF4549"/>
</dbReference>
<sequence>MDYRMLLIIGYLRFSLRDHSAFFQLVNNCTTMGETYKVSATSRIQAMENELAGELAELKQEIEENGILQGAPTRPFSSVCIPKDISYFRKERELLVKKGLQVAAAKPLLIQADVMQSELESCLTQEYTTDSLPLLLHQFFTDRVHQLVQCKYLHMLRWKRFCQHTNIIEQMYPLYKVLQYLPMSHNIEVTPEKFFDAFADDEDKGSTITLLSTLPAPTRPGTAFSSVSGSAGKTSALLSSAGTHTISICNKYSTVVGFEDVFDFEVNLCLPVHKVNIEEFKPQLQHLLSHFSIEYDLDDIGNTADETELFTLVIRKFRSIFSKEETMKTFPVYDAFESGTKHWGMKGPNMALRKEANWIPFLKIKPKQDPWQQKIMTKLQQQKNMDEILRLQSQFFQISDPNQVMDTLRQHAVAVHEPCTVQPLAVTSHHVGQHTSYIWNRIYGNAKLYREPRCKESSSPVEINDWEVDNVNQNKRTASVFSSKKTRDQGYSYTGTLQLLGLDEGNEENAKDPAMTQGAYLSLLSLRHLRIRELQRLCLGILNYFRSVERTLTISICGLTLNGAKLVRTAADTCCISAQKGGLGVADGLGSHYYLHNTPADYKRSVTEFMEFSEIENHDDFYTTEDGFIHTQDQRGIYIIYDVAIKDLTDLENQLLLLATQYIEKGQRTCRVSPAGGSECGEVDLPAWAHLSVDRFAVLLDLWRCEAAFLENKRQLLDSYFEAYQHVYDVEERFALAQVITDIMHKRPRFNLSREYFVKTYQAECACLKLHLQLIRDILNKQIEDQRKYVQKIWRDDRGVEIGTEFGLPLNIITKQPIAINNSCPALKKIYLLEFHPSLGLASRILKTLENAYWELHHIHRPKNSDESISLEKQVLNLALEKWSTLEKPELSYSLQVQKDLFLGVFIEDPLFVRDIGLSFIEGSEEAENRPGAEKQTFMLHTFSRLLEIITLRHRLIEAASETTLLARLYKSVAVQMGFDEFHLYLRPLQFEFAAFKEKADQPPPVFITTLLEDNSHVDRYVPSSLPLAIKEVDENQMGKFSFRTKESVLQLMAKHGVDNMQVALACQTVQKNSLIAAVQQALFCPNEKAAHSMGSKDGMSSCRSLDSSAGANHCGTARESESQQLAMSLGVSRSLGGRKQLLSTRKRPPEAFVSIQLEKLGPRDMMLNQFISKKSTAGPIMKNPEEVEKIKRHLIVAYCRKFNERVSGCSLRGQIIAHYCSLLRLLQDFPTAQKTYFVLGQPQEKKGERDSELGLISDPRKLHQRPRSLLSADGRTFLNLWFIPHYSEVLIMFKTLEEKVCQRALYQTLEIVAALHDIFTYLCCFARLGNSPPIGSQKVQPLTAEWGGLEGIGSELQEIQSQIDNLQNPRDPATVAKLLVLKREVMFLQFDAAVRHLI</sequence>
<accession>A0A401NKB9</accession>
<dbReference type="Proteomes" id="UP000288216">
    <property type="component" value="Unassembled WGS sequence"/>
</dbReference>
<dbReference type="InterPro" id="IPR040401">
    <property type="entry name" value="CCDC162"/>
</dbReference>